<sequence length="73" mass="7821">MVLGTSRGGFNLTRIVDAIERHGVGADDIMRGAATIHREVQRQRLAVVVAGIPKTVENTFHTAVEVAQEAIAV</sequence>
<dbReference type="HOGENOM" id="CLU_2708984_0_0_1"/>
<dbReference type="STRING" id="40149.A0A0E0DYU2"/>
<dbReference type="Gramene" id="OMERI06G08430.1">
    <property type="protein sequence ID" value="OMERI06G08430.1"/>
    <property type="gene ID" value="OMERI06G08430"/>
</dbReference>
<dbReference type="InterPro" id="IPR035966">
    <property type="entry name" value="PKF_sf"/>
</dbReference>
<dbReference type="PANTHER" id="PTHR45770">
    <property type="entry name" value="ATP-DEPENDENT 6-PHOSPHOFRUCTOKINASE 1"/>
    <property type="match status" value="1"/>
</dbReference>
<dbReference type="AlphaFoldDB" id="A0A0E0DYU2"/>
<reference evidence="2" key="1">
    <citation type="submission" date="2015-04" db="UniProtKB">
        <authorList>
            <consortium name="EnsemblPlants"/>
        </authorList>
    </citation>
    <scope>IDENTIFICATION</scope>
</reference>
<evidence type="ECO:0000313" key="3">
    <source>
        <dbReference type="Proteomes" id="UP000008021"/>
    </source>
</evidence>
<evidence type="ECO:0008006" key="4">
    <source>
        <dbReference type="Google" id="ProtNLM"/>
    </source>
</evidence>
<keyword evidence="3" id="KW-1185">Reference proteome</keyword>
<reference evidence="2" key="2">
    <citation type="submission" date="2018-05" db="EMBL/GenBank/DDBJ databases">
        <title>OmerRS3 (Oryza meridionalis Reference Sequence Version 3).</title>
        <authorList>
            <person name="Zhang J."/>
            <person name="Kudrna D."/>
            <person name="Lee S."/>
            <person name="Talag J."/>
            <person name="Welchert J."/>
            <person name="Wing R.A."/>
        </authorList>
    </citation>
    <scope>NUCLEOTIDE SEQUENCE [LARGE SCALE GENOMIC DNA]</scope>
    <source>
        <strain evidence="2">cv. OR44</strain>
    </source>
</reference>
<evidence type="ECO:0000313" key="2">
    <source>
        <dbReference type="EnsemblPlants" id="OMERI06G08430.1"/>
    </source>
</evidence>
<dbReference type="InterPro" id="IPR050929">
    <property type="entry name" value="PFKA"/>
</dbReference>
<keyword evidence="1" id="KW-0021">Allosteric enzyme</keyword>
<name>A0A0E0DYU2_9ORYZ</name>
<dbReference type="SUPFAM" id="SSF53784">
    <property type="entry name" value="Phosphofructokinase"/>
    <property type="match status" value="1"/>
</dbReference>
<organism evidence="2">
    <name type="scientific">Oryza meridionalis</name>
    <dbReference type="NCBI Taxonomy" id="40149"/>
    <lineage>
        <taxon>Eukaryota</taxon>
        <taxon>Viridiplantae</taxon>
        <taxon>Streptophyta</taxon>
        <taxon>Embryophyta</taxon>
        <taxon>Tracheophyta</taxon>
        <taxon>Spermatophyta</taxon>
        <taxon>Magnoliopsida</taxon>
        <taxon>Liliopsida</taxon>
        <taxon>Poales</taxon>
        <taxon>Poaceae</taxon>
        <taxon>BOP clade</taxon>
        <taxon>Oryzoideae</taxon>
        <taxon>Oryzeae</taxon>
        <taxon>Oryzinae</taxon>
        <taxon>Oryza</taxon>
    </lineage>
</organism>
<protein>
    <recommendedName>
        <fullName evidence="4">Phosphofructokinase domain-containing protein</fullName>
    </recommendedName>
</protein>
<dbReference type="Gene3D" id="3.40.50.450">
    <property type="match status" value="1"/>
</dbReference>
<dbReference type="EnsemblPlants" id="OMERI06G08430.1">
    <property type="protein sequence ID" value="OMERI06G08430.1"/>
    <property type="gene ID" value="OMERI06G08430"/>
</dbReference>
<dbReference type="Proteomes" id="UP000008021">
    <property type="component" value="Chromosome 6"/>
</dbReference>
<dbReference type="GO" id="GO:0003872">
    <property type="term" value="F:6-phosphofructokinase activity"/>
    <property type="evidence" value="ECO:0007669"/>
    <property type="project" value="InterPro"/>
</dbReference>
<accession>A0A0E0DYU2</accession>
<evidence type="ECO:0000256" key="1">
    <source>
        <dbReference type="ARBA" id="ARBA00022533"/>
    </source>
</evidence>
<proteinExistence type="predicted"/>